<dbReference type="Gene3D" id="1.20.1070.10">
    <property type="entry name" value="Rhodopsin 7-helix transmembrane proteins"/>
    <property type="match status" value="1"/>
</dbReference>
<keyword evidence="6" id="KW-0297">G-protein coupled receptor</keyword>
<keyword evidence="5 7" id="KW-0472">Membrane</keyword>
<evidence type="ECO:0000256" key="1">
    <source>
        <dbReference type="ARBA" id="ARBA00004651"/>
    </source>
</evidence>
<feature type="non-terminal residue" evidence="9">
    <location>
        <position position="198"/>
    </location>
</feature>
<dbReference type="Proteomes" id="UP001159427">
    <property type="component" value="Unassembled WGS sequence"/>
</dbReference>
<evidence type="ECO:0000256" key="7">
    <source>
        <dbReference type="SAM" id="Phobius"/>
    </source>
</evidence>
<comment type="caution">
    <text evidence="9">The sequence shown here is derived from an EMBL/GenBank/DDBJ whole genome shotgun (WGS) entry which is preliminary data.</text>
</comment>
<accession>A0ABN8SII7</accession>
<dbReference type="CDD" id="cd00637">
    <property type="entry name" value="7tm_classA_rhodopsin-like"/>
    <property type="match status" value="1"/>
</dbReference>
<keyword evidence="6" id="KW-0675">Receptor</keyword>
<dbReference type="PROSITE" id="PS50262">
    <property type="entry name" value="G_PROTEIN_RECEP_F1_2"/>
    <property type="match status" value="1"/>
</dbReference>
<keyword evidence="4 7" id="KW-1133">Transmembrane helix</keyword>
<dbReference type="PRINTS" id="PR00237">
    <property type="entry name" value="GPCRRHODOPSN"/>
</dbReference>
<dbReference type="EMBL" id="CALNXI010002805">
    <property type="protein sequence ID" value="CAH3190831.1"/>
    <property type="molecule type" value="Genomic_DNA"/>
</dbReference>
<evidence type="ECO:0000259" key="8">
    <source>
        <dbReference type="PROSITE" id="PS50262"/>
    </source>
</evidence>
<organism evidence="9 10">
    <name type="scientific">Porites evermanni</name>
    <dbReference type="NCBI Taxonomy" id="104178"/>
    <lineage>
        <taxon>Eukaryota</taxon>
        <taxon>Metazoa</taxon>
        <taxon>Cnidaria</taxon>
        <taxon>Anthozoa</taxon>
        <taxon>Hexacorallia</taxon>
        <taxon>Scleractinia</taxon>
        <taxon>Fungiina</taxon>
        <taxon>Poritidae</taxon>
        <taxon>Porites</taxon>
    </lineage>
</organism>
<dbReference type="Pfam" id="PF00001">
    <property type="entry name" value="7tm_1"/>
    <property type="match status" value="1"/>
</dbReference>
<proteinExistence type="inferred from homology"/>
<feature type="transmembrane region" description="Helical" evidence="7">
    <location>
        <begin position="160"/>
        <end position="179"/>
    </location>
</feature>
<evidence type="ECO:0000256" key="5">
    <source>
        <dbReference type="ARBA" id="ARBA00023136"/>
    </source>
</evidence>
<gene>
    <name evidence="9" type="ORF">PEVE_00020956</name>
</gene>
<sequence length="198" mass="22483">MENEGITSSYITTGVLNAFLSYTAVMLNCLTIYALTKLSSLPRPLKTLLLSLAVSDLGVGLMVQPSCIATLVMEMEQKTENNPAYNITYKFYVFTVNLFGYASFFGVTFLSLDRFLAIYLHLRYQELVTHKRVVVVMVSKWVFSAALSFLRLWIPTRVSFIIYAIIFLSLLLTTTPINYKIYVAVRHHANQIQALQVQ</sequence>
<feature type="transmembrane region" description="Helical" evidence="7">
    <location>
        <begin position="133"/>
        <end position="154"/>
    </location>
</feature>
<reference evidence="9 10" key="1">
    <citation type="submission" date="2022-05" db="EMBL/GenBank/DDBJ databases">
        <authorList>
            <consortium name="Genoscope - CEA"/>
            <person name="William W."/>
        </authorList>
    </citation>
    <scope>NUCLEOTIDE SEQUENCE [LARGE SCALE GENOMIC DNA]</scope>
</reference>
<evidence type="ECO:0000256" key="6">
    <source>
        <dbReference type="RuleBase" id="RU000688"/>
    </source>
</evidence>
<feature type="transmembrane region" description="Helical" evidence="7">
    <location>
        <begin position="15"/>
        <end position="36"/>
    </location>
</feature>
<comment type="similarity">
    <text evidence="6">Belongs to the G-protein coupled receptor 1 family.</text>
</comment>
<feature type="domain" description="G-protein coupled receptors family 1 profile" evidence="8">
    <location>
        <begin position="27"/>
        <end position="149"/>
    </location>
</feature>
<evidence type="ECO:0000256" key="3">
    <source>
        <dbReference type="ARBA" id="ARBA00022692"/>
    </source>
</evidence>
<name>A0ABN8SII7_9CNID</name>
<dbReference type="PANTHER" id="PTHR22750">
    <property type="entry name" value="G-PROTEIN COUPLED RECEPTOR"/>
    <property type="match status" value="1"/>
</dbReference>
<dbReference type="PROSITE" id="PS00237">
    <property type="entry name" value="G_PROTEIN_RECEP_F1_1"/>
    <property type="match status" value="1"/>
</dbReference>
<keyword evidence="3 6" id="KW-0812">Transmembrane</keyword>
<dbReference type="InterPro" id="IPR000276">
    <property type="entry name" value="GPCR_Rhodpsn"/>
</dbReference>
<keyword evidence="2" id="KW-1003">Cell membrane</keyword>
<evidence type="ECO:0000313" key="9">
    <source>
        <dbReference type="EMBL" id="CAH3190831.1"/>
    </source>
</evidence>
<comment type="subcellular location">
    <subcellularLocation>
        <location evidence="1">Cell membrane</location>
        <topology evidence="1">Multi-pass membrane protein</topology>
    </subcellularLocation>
</comment>
<evidence type="ECO:0000313" key="10">
    <source>
        <dbReference type="Proteomes" id="UP001159427"/>
    </source>
</evidence>
<evidence type="ECO:0000256" key="2">
    <source>
        <dbReference type="ARBA" id="ARBA00022475"/>
    </source>
</evidence>
<dbReference type="InterPro" id="IPR017452">
    <property type="entry name" value="GPCR_Rhodpsn_7TM"/>
</dbReference>
<keyword evidence="10" id="KW-1185">Reference proteome</keyword>
<evidence type="ECO:0000256" key="4">
    <source>
        <dbReference type="ARBA" id="ARBA00022989"/>
    </source>
</evidence>
<feature type="transmembrane region" description="Helical" evidence="7">
    <location>
        <begin position="91"/>
        <end position="112"/>
    </location>
</feature>
<dbReference type="SUPFAM" id="SSF81321">
    <property type="entry name" value="Family A G protein-coupled receptor-like"/>
    <property type="match status" value="1"/>
</dbReference>
<keyword evidence="6" id="KW-0807">Transducer</keyword>
<protein>
    <recommendedName>
        <fullName evidence="8">G-protein coupled receptors family 1 profile domain-containing protein</fullName>
    </recommendedName>
</protein>